<dbReference type="AlphaFoldDB" id="A0A0A8YZE6"/>
<reference evidence="1" key="1">
    <citation type="submission" date="2014-09" db="EMBL/GenBank/DDBJ databases">
        <authorList>
            <person name="Magalhaes I.L.F."/>
            <person name="Oliveira U."/>
            <person name="Santos F.R."/>
            <person name="Vidigal T.H.D.A."/>
            <person name="Brescovit A.D."/>
            <person name="Santos A.J."/>
        </authorList>
    </citation>
    <scope>NUCLEOTIDE SEQUENCE</scope>
    <source>
        <tissue evidence="1">Shoot tissue taken approximately 20 cm above the soil surface</tissue>
    </source>
</reference>
<proteinExistence type="predicted"/>
<accession>A0A0A8YZE6</accession>
<reference evidence="1" key="2">
    <citation type="journal article" date="2015" name="Data Brief">
        <title>Shoot transcriptome of the giant reed, Arundo donax.</title>
        <authorList>
            <person name="Barrero R.A."/>
            <person name="Guerrero F.D."/>
            <person name="Moolhuijzen P."/>
            <person name="Goolsby J.A."/>
            <person name="Tidwell J."/>
            <person name="Bellgard S.E."/>
            <person name="Bellgard M.I."/>
        </authorList>
    </citation>
    <scope>NUCLEOTIDE SEQUENCE</scope>
    <source>
        <tissue evidence="1">Shoot tissue taken approximately 20 cm above the soil surface</tissue>
    </source>
</reference>
<dbReference type="EMBL" id="GBRH01265954">
    <property type="protein sequence ID" value="JAD31941.1"/>
    <property type="molecule type" value="Transcribed_RNA"/>
</dbReference>
<name>A0A0A8YZE6_ARUDO</name>
<protein>
    <submittedName>
        <fullName evidence="1">Uncharacterized protein</fullName>
    </submittedName>
</protein>
<evidence type="ECO:0000313" key="1">
    <source>
        <dbReference type="EMBL" id="JAD31941.1"/>
    </source>
</evidence>
<sequence>MDRLKSRMFLVSAQALKLLTKIGVRKKKKFPFYG</sequence>
<organism evidence="1">
    <name type="scientific">Arundo donax</name>
    <name type="common">Giant reed</name>
    <name type="synonym">Donax arundinaceus</name>
    <dbReference type="NCBI Taxonomy" id="35708"/>
    <lineage>
        <taxon>Eukaryota</taxon>
        <taxon>Viridiplantae</taxon>
        <taxon>Streptophyta</taxon>
        <taxon>Embryophyta</taxon>
        <taxon>Tracheophyta</taxon>
        <taxon>Spermatophyta</taxon>
        <taxon>Magnoliopsida</taxon>
        <taxon>Liliopsida</taxon>
        <taxon>Poales</taxon>
        <taxon>Poaceae</taxon>
        <taxon>PACMAD clade</taxon>
        <taxon>Arundinoideae</taxon>
        <taxon>Arundineae</taxon>
        <taxon>Arundo</taxon>
    </lineage>
</organism>